<gene>
    <name evidence="1" type="ORF">WN51_12354</name>
</gene>
<dbReference type="EMBL" id="KQ435756">
    <property type="protein sequence ID" value="KOX75924.1"/>
    <property type="molecule type" value="Genomic_DNA"/>
</dbReference>
<keyword evidence="2" id="KW-1185">Reference proteome</keyword>
<protein>
    <submittedName>
        <fullName evidence="1">Uncharacterized protein</fullName>
    </submittedName>
</protein>
<reference evidence="1 2" key="1">
    <citation type="submission" date="2015-07" db="EMBL/GenBank/DDBJ databases">
        <title>The genome of Melipona quadrifasciata.</title>
        <authorList>
            <person name="Pan H."/>
            <person name="Kapheim K."/>
        </authorList>
    </citation>
    <scope>NUCLEOTIDE SEQUENCE [LARGE SCALE GENOMIC DNA]</scope>
    <source>
        <strain evidence="1">0111107301</strain>
        <tissue evidence="1">Whole body</tissue>
    </source>
</reference>
<dbReference type="AlphaFoldDB" id="A0A0N0U660"/>
<accession>A0A0N0U660</accession>
<organism evidence="1 2">
    <name type="scientific">Melipona quadrifasciata</name>
    <dbReference type="NCBI Taxonomy" id="166423"/>
    <lineage>
        <taxon>Eukaryota</taxon>
        <taxon>Metazoa</taxon>
        <taxon>Ecdysozoa</taxon>
        <taxon>Arthropoda</taxon>
        <taxon>Hexapoda</taxon>
        <taxon>Insecta</taxon>
        <taxon>Pterygota</taxon>
        <taxon>Neoptera</taxon>
        <taxon>Endopterygota</taxon>
        <taxon>Hymenoptera</taxon>
        <taxon>Apocrita</taxon>
        <taxon>Aculeata</taxon>
        <taxon>Apoidea</taxon>
        <taxon>Anthophila</taxon>
        <taxon>Apidae</taxon>
        <taxon>Melipona</taxon>
    </lineage>
</organism>
<dbReference type="Proteomes" id="UP000053105">
    <property type="component" value="Unassembled WGS sequence"/>
</dbReference>
<proteinExistence type="predicted"/>
<name>A0A0N0U660_9HYME</name>
<sequence>MSHVVQTLFEVTAKYERYLVQQESVRSGTSAILHLKISYKLAKVHGSLILLVVMFNCTLKKEGVYQKILKLQLKYFVHMLNIPSTIQVGSVRSEVFKTRIWYSVYLELNFTIVSTSTVYRLFINGSNGYAEHYEGNACNFNLNMPLAPLLKQHTPSLEWTTCTKKVVKDVWKDDEWKGFQIKAGIVKLVYFFYFHISDGNFKTNKGSCSVRKTWLADLEILELGNVKVSKSGNLEICGYELILHYH</sequence>
<evidence type="ECO:0000313" key="2">
    <source>
        <dbReference type="Proteomes" id="UP000053105"/>
    </source>
</evidence>
<evidence type="ECO:0000313" key="1">
    <source>
        <dbReference type="EMBL" id="KOX75924.1"/>
    </source>
</evidence>